<dbReference type="InterPro" id="IPR022075">
    <property type="entry name" value="Symplekin_C"/>
</dbReference>
<dbReference type="Proteomes" id="UP000728185">
    <property type="component" value="Unassembled WGS sequence"/>
</dbReference>
<keyword evidence="8" id="KW-1185">Reference proteome</keyword>
<evidence type="ECO:0000259" key="6">
    <source>
        <dbReference type="Pfam" id="PF12295"/>
    </source>
</evidence>
<feature type="compositionally biased region" description="Polar residues" evidence="4">
    <location>
        <begin position="345"/>
        <end position="378"/>
    </location>
</feature>
<dbReference type="InterPro" id="IPR011989">
    <property type="entry name" value="ARM-like"/>
</dbReference>
<feature type="non-terminal residue" evidence="7">
    <location>
        <position position="1088"/>
    </location>
</feature>
<dbReference type="AlphaFoldDB" id="A0A8E0VH98"/>
<dbReference type="Pfam" id="PF11935">
    <property type="entry name" value="SYMPK_PTA1_N"/>
    <property type="match status" value="1"/>
</dbReference>
<sequence>HVDPTLLKKGIGYLFYLFSTALHQETPSINLLRCLIQAVIPVYRIALTRAVKIGIIESGVAVRGQNGIAADSAADVALETFRNVASLKDEIVRLVLPSSVPGQSAFGFMRSPSVNDGVRSNALTLAQSVIILHSRRLPNSYIPRSSEGDISLDQIPEMTNAQLQEVLNASTAASSATLLPGVCLVRPRRLAEEAERLLAGLLDLPIRGSSATSTAAPISYSLLEHVMETLVNIARQRPQFMDRIVQAFETVHVTLPPHFSDVQVSSVRKKLKQGLLQLLRCSAAVSEYQGRITILLTDLGTTQSEVFEALHRPSELPLNREASASFEETSTHGDVDMRQMRPDAVSSTGDSQTGKPFTAGSSTQIPSRQGAQLQTNAAVGSGQSGTSFSQQSTTEESGDQGKSFAGGFSFTQPPPPLLIMMPNAMNPVVQNTAFSQAGTTLSSAVTPAAAATTVIPPVPMADIPLPTPARPFSLEAITVPIHSTIQRQLAQDAFSRIIEGLEGSTVRFPTSVNENQVIPLTGSESLPSSSHLSRMKLLTRLTMRRFGGNEFYKILIEYAIKNLKHGFELLSKLLMQEYCRFRGFQLVGFDPFLQSRRAQLSLLRARQVKSVEASGAADEESEMESASRQGQNVKKSITDDSHEQTENIEFSIEPQKSMSGEGNDSQLNRDILATVSDSSLKSEELDVESEETESQLSKTEKSDSDKPAAKVESKGSGKRYTLTKDGKLSMSKTLNVTPPDDLGCLSFYDCLLVDVLQRLKSPDIRQSYFGRFIIEAPLLTSGAISVLKRYCSNPAQANYGFQILRTLIELRPVSQREYLLNMLLSFCAVEDADVRRAALTATRELVTLDDRWKRHIEIREIGIYSLDLHELVDRCPVGAETLITRMIHLLTDSPSAAAAVAAAHANASTPNANTLGAQKPGATATPLAAPISTSSSLSIPTPVIMPPASLVDRVYRLYTSVATQHAPRINTVKNVPCTAAELRDARLGPLKPEELLVAIHLLEFAKDPNDSNSTKPYVGLQDILHACRVCFAERRLFTQERLSMAIGQLLEQPVLPTLFMRTVMQALALHPRLAGYVINVLVRLIRKQ</sequence>
<organism evidence="7 8">
    <name type="scientific">Fasciolopsis buskii</name>
    <dbReference type="NCBI Taxonomy" id="27845"/>
    <lineage>
        <taxon>Eukaryota</taxon>
        <taxon>Metazoa</taxon>
        <taxon>Spiralia</taxon>
        <taxon>Lophotrochozoa</taxon>
        <taxon>Platyhelminthes</taxon>
        <taxon>Trematoda</taxon>
        <taxon>Digenea</taxon>
        <taxon>Plagiorchiida</taxon>
        <taxon>Echinostomata</taxon>
        <taxon>Echinostomatoidea</taxon>
        <taxon>Fasciolidae</taxon>
        <taxon>Fasciolopsis</taxon>
    </lineage>
</organism>
<feature type="domain" description="Symplekin/Pta1 N-terminal" evidence="5">
    <location>
        <begin position="30"/>
        <end position="309"/>
    </location>
</feature>
<feature type="domain" description="Symplekin C-terminal" evidence="6">
    <location>
        <begin position="984"/>
        <end position="1088"/>
    </location>
</feature>
<feature type="compositionally biased region" description="Basic and acidic residues" evidence="4">
    <location>
        <begin position="698"/>
        <end position="715"/>
    </location>
</feature>
<protein>
    <submittedName>
        <fullName evidence="7">Symplekin</fullName>
    </submittedName>
</protein>
<evidence type="ECO:0000256" key="3">
    <source>
        <dbReference type="ARBA" id="ARBA00023242"/>
    </source>
</evidence>
<dbReference type="EMBL" id="LUCM01010207">
    <property type="protein sequence ID" value="KAA0185818.1"/>
    <property type="molecule type" value="Genomic_DNA"/>
</dbReference>
<accession>A0A8E0VH98</accession>
<keyword evidence="3" id="KW-0539">Nucleus</keyword>
<evidence type="ECO:0000313" key="7">
    <source>
        <dbReference type="EMBL" id="KAA0185818.1"/>
    </source>
</evidence>
<dbReference type="InterPro" id="IPR021850">
    <property type="entry name" value="Symplekin/Pta1"/>
</dbReference>
<feature type="region of interest" description="Disordered" evidence="4">
    <location>
        <begin position="318"/>
        <end position="411"/>
    </location>
</feature>
<dbReference type="PANTHER" id="PTHR15245:SF20">
    <property type="entry name" value="SYMPLEKIN"/>
    <property type="match status" value="1"/>
</dbReference>
<proteinExistence type="predicted"/>
<keyword evidence="2" id="KW-0507">mRNA processing</keyword>
<dbReference type="Gene3D" id="1.25.10.10">
    <property type="entry name" value="Leucine-rich Repeat Variant"/>
    <property type="match status" value="1"/>
</dbReference>
<feature type="non-terminal residue" evidence="7">
    <location>
        <position position="1"/>
    </location>
</feature>
<evidence type="ECO:0000256" key="1">
    <source>
        <dbReference type="ARBA" id="ARBA00004123"/>
    </source>
</evidence>
<dbReference type="PANTHER" id="PTHR15245">
    <property type="entry name" value="SYMPLEKIN-RELATED"/>
    <property type="match status" value="1"/>
</dbReference>
<feature type="region of interest" description="Disordered" evidence="4">
    <location>
        <begin position="679"/>
        <end position="718"/>
    </location>
</feature>
<dbReference type="OrthoDB" id="331600at2759"/>
<dbReference type="GO" id="GO:0006397">
    <property type="term" value="P:mRNA processing"/>
    <property type="evidence" value="ECO:0007669"/>
    <property type="project" value="UniProtKB-KW"/>
</dbReference>
<evidence type="ECO:0000256" key="2">
    <source>
        <dbReference type="ARBA" id="ARBA00022664"/>
    </source>
</evidence>
<feature type="region of interest" description="Disordered" evidence="4">
    <location>
        <begin position="611"/>
        <end position="644"/>
    </location>
</feature>
<evidence type="ECO:0000259" key="5">
    <source>
        <dbReference type="Pfam" id="PF11935"/>
    </source>
</evidence>
<dbReference type="GO" id="GO:0005847">
    <property type="term" value="C:mRNA cleavage and polyadenylation specificity factor complex"/>
    <property type="evidence" value="ECO:0007669"/>
    <property type="project" value="TreeGrafter"/>
</dbReference>
<feature type="compositionally biased region" description="Low complexity" evidence="4">
    <location>
        <begin position="380"/>
        <end position="395"/>
    </location>
</feature>
<evidence type="ECO:0000256" key="4">
    <source>
        <dbReference type="SAM" id="MobiDB-lite"/>
    </source>
</evidence>
<evidence type="ECO:0000313" key="8">
    <source>
        <dbReference type="Proteomes" id="UP000728185"/>
    </source>
</evidence>
<name>A0A8E0VH98_9TREM</name>
<dbReference type="InterPro" id="IPR032460">
    <property type="entry name" value="Symplekin/Pta1_N"/>
</dbReference>
<comment type="subcellular location">
    <subcellularLocation>
        <location evidence="1">Nucleus</location>
    </subcellularLocation>
</comment>
<comment type="caution">
    <text evidence="7">The sequence shown here is derived from an EMBL/GenBank/DDBJ whole genome shotgun (WGS) entry which is preliminary data.</text>
</comment>
<dbReference type="Pfam" id="PF12295">
    <property type="entry name" value="Symplekin_C"/>
    <property type="match status" value="1"/>
</dbReference>
<reference evidence="7" key="1">
    <citation type="submission" date="2019-05" db="EMBL/GenBank/DDBJ databases">
        <title>Annotation for the trematode Fasciolopsis buski.</title>
        <authorList>
            <person name="Choi Y.-J."/>
        </authorList>
    </citation>
    <scope>NUCLEOTIDE SEQUENCE</scope>
    <source>
        <strain evidence="7">HT</strain>
        <tissue evidence="7">Whole worm</tissue>
    </source>
</reference>
<feature type="compositionally biased region" description="Basic and acidic residues" evidence="4">
    <location>
        <begin position="329"/>
        <end position="341"/>
    </location>
</feature>
<gene>
    <name evidence="7" type="ORF">FBUS_11820</name>
</gene>